<dbReference type="Proteomes" id="UP000887097">
    <property type="component" value="Unassembled WGS sequence"/>
</dbReference>
<dbReference type="EMBL" id="BPTT01000001">
    <property type="protein sequence ID" value="GJG34187.1"/>
    <property type="molecule type" value="Genomic_DNA"/>
</dbReference>
<sequence length="112" mass="13040">MDIYLKECYLEKTNQFQALEVLKEIKELGTNFLFKLDVNEDGKEVSLYTQAQNPEDAKKIGVLNKNDAIDIKKFLEAGWNDNKLFLCKVCRFDEKADENKRISVAIYVKENL</sequence>
<dbReference type="GeneID" id="31501293"/>
<evidence type="ECO:0000313" key="1">
    <source>
        <dbReference type="EMBL" id="GJG34187.1"/>
    </source>
</evidence>
<accession>A0AA37MPS5</accession>
<proteinExistence type="predicted"/>
<dbReference type="RefSeq" id="WP_041386013.1">
    <property type="nucleotide sequence ID" value="NZ_BPTT01000001.1"/>
</dbReference>
<comment type="caution">
    <text evidence="1">The sequence shown here is derived from an EMBL/GenBank/DDBJ whole genome shotgun (WGS) entry which is preliminary data.</text>
</comment>
<organism evidence="1 2">
    <name type="scientific">Xylanibacter ruminicola</name>
    <name type="common">Prevotella ruminicola</name>
    <dbReference type="NCBI Taxonomy" id="839"/>
    <lineage>
        <taxon>Bacteria</taxon>
        <taxon>Pseudomonadati</taxon>
        <taxon>Bacteroidota</taxon>
        <taxon>Bacteroidia</taxon>
        <taxon>Bacteroidales</taxon>
        <taxon>Prevotellaceae</taxon>
        <taxon>Xylanibacter</taxon>
    </lineage>
</organism>
<evidence type="ECO:0000313" key="2">
    <source>
        <dbReference type="Proteomes" id="UP000887097"/>
    </source>
</evidence>
<dbReference type="AlphaFoldDB" id="A0AA37MPS5"/>
<name>A0AA37MPS5_XYLRU</name>
<gene>
    <name evidence="1" type="ORF">PRMUPPPA20_22960</name>
</gene>
<reference evidence="1" key="1">
    <citation type="submission" date="2021-08" db="EMBL/GenBank/DDBJ databases">
        <title>Prevotella lacticifex sp. nov., isolated from rumen of cow.</title>
        <authorList>
            <person name="Shinkai T."/>
            <person name="Ikeyama N."/>
            <person name="Kumagai M."/>
            <person name="Ohmori H."/>
            <person name="Sakamoto M."/>
            <person name="Ohkuma M."/>
            <person name="Mitsumori M."/>
        </authorList>
    </citation>
    <scope>NUCLEOTIDE SEQUENCE</scope>
    <source>
        <strain evidence="1">JCM 8259</strain>
    </source>
</reference>
<protein>
    <submittedName>
        <fullName evidence="1">Uncharacterized protein</fullName>
    </submittedName>
</protein>